<evidence type="ECO:0000313" key="3">
    <source>
        <dbReference type="Proteomes" id="UP000704712"/>
    </source>
</evidence>
<accession>A0A8S9U5L8</accession>
<comment type="caution">
    <text evidence="2">The sequence shown here is derived from an EMBL/GenBank/DDBJ whole genome shotgun (WGS) entry which is preliminary data.</text>
</comment>
<feature type="signal peptide" evidence="1">
    <location>
        <begin position="1"/>
        <end position="23"/>
    </location>
</feature>
<proteinExistence type="predicted"/>
<dbReference type="EMBL" id="JAACNO010002332">
    <property type="protein sequence ID" value="KAF4134164.1"/>
    <property type="molecule type" value="Genomic_DNA"/>
</dbReference>
<evidence type="ECO:0008006" key="4">
    <source>
        <dbReference type="Google" id="ProtNLM"/>
    </source>
</evidence>
<sequence>MRINFVAVVLWVALLSVTKAVSATPEIPTQKSRHRYATNGLRSDHDAIDEERGLNFFKKLFGMNKHEKSQLNEYSITTAAAKLKGQKSPDVLNYLNKRSRDARAAARAT</sequence>
<evidence type="ECO:0000256" key="1">
    <source>
        <dbReference type="SAM" id="SignalP"/>
    </source>
</evidence>
<keyword evidence="1" id="KW-0732">Signal</keyword>
<dbReference type="AlphaFoldDB" id="A0A8S9U5L8"/>
<reference evidence="2" key="1">
    <citation type="submission" date="2020-03" db="EMBL/GenBank/DDBJ databases">
        <title>Hybrid Assembly of Korean Phytophthora infestans isolates.</title>
        <authorList>
            <person name="Prokchorchik M."/>
            <person name="Lee Y."/>
            <person name="Seo J."/>
            <person name="Cho J.-H."/>
            <person name="Park Y.-E."/>
            <person name="Jang D.-C."/>
            <person name="Im J.-S."/>
            <person name="Choi J.-G."/>
            <person name="Park H.-J."/>
            <person name="Lee G.-B."/>
            <person name="Lee Y.-G."/>
            <person name="Hong S.-Y."/>
            <person name="Cho K."/>
            <person name="Sohn K.H."/>
        </authorList>
    </citation>
    <scope>NUCLEOTIDE SEQUENCE</scope>
    <source>
        <strain evidence="2">KR_2_A2</strain>
    </source>
</reference>
<dbReference type="Proteomes" id="UP000704712">
    <property type="component" value="Unassembled WGS sequence"/>
</dbReference>
<gene>
    <name evidence="2" type="ORF">GN958_ATG16639</name>
</gene>
<evidence type="ECO:0000313" key="2">
    <source>
        <dbReference type="EMBL" id="KAF4134164.1"/>
    </source>
</evidence>
<protein>
    <recommendedName>
        <fullName evidence="4">RxLR effector protein</fullName>
    </recommendedName>
</protein>
<name>A0A8S9U5L8_PHYIN</name>
<feature type="chain" id="PRO_5035915012" description="RxLR effector protein" evidence="1">
    <location>
        <begin position="24"/>
        <end position="109"/>
    </location>
</feature>
<organism evidence="2 3">
    <name type="scientific">Phytophthora infestans</name>
    <name type="common">Potato late blight agent</name>
    <name type="synonym">Botrytis infestans</name>
    <dbReference type="NCBI Taxonomy" id="4787"/>
    <lineage>
        <taxon>Eukaryota</taxon>
        <taxon>Sar</taxon>
        <taxon>Stramenopiles</taxon>
        <taxon>Oomycota</taxon>
        <taxon>Peronosporomycetes</taxon>
        <taxon>Peronosporales</taxon>
        <taxon>Peronosporaceae</taxon>
        <taxon>Phytophthora</taxon>
    </lineage>
</organism>